<reference evidence="1 2" key="1">
    <citation type="submission" date="2020-08" db="EMBL/GenBank/DDBJ databases">
        <title>Novel species isolated from subtropical streams in China.</title>
        <authorList>
            <person name="Lu H."/>
        </authorList>
    </citation>
    <scope>NUCLEOTIDE SEQUENCE [LARGE SCALE GENOMIC DNA]</scope>
    <source>
        <strain evidence="1 2">KCTC 52442</strain>
    </source>
</reference>
<proteinExistence type="predicted"/>
<evidence type="ECO:0000313" key="2">
    <source>
        <dbReference type="Proteomes" id="UP000643610"/>
    </source>
</evidence>
<organism evidence="1 2">
    <name type="scientific">Undibacterium amnicola</name>
    <dbReference type="NCBI Taxonomy" id="1834038"/>
    <lineage>
        <taxon>Bacteria</taxon>
        <taxon>Pseudomonadati</taxon>
        <taxon>Pseudomonadota</taxon>
        <taxon>Betaproteobacteria</taxon>
        <taxon>Burkholderiales</taxon>
        <taxon>Oxalobacteraceae</taxon>
        <taxon>Undibacterium</taxon>
    </lineage>
</organism>
<dbReference type="EMBL" id="JACOFU010000005">
    <property type="protein sequence ID" value="MBC3832317.1"/>
    <property type="molecule type" value="Genomic_DNA"/>
</dbReference>
<sequence>MRLINSIRSGIAALKASAAFGRALRRQREGKLTEALIIAQNGLAILRKTYVQHSNPPEGSAHASLTTLAESIAWELDVPGVTEQDLSTALAFLKAVETKSPPNGLGEYIPFLESRLESLHKHPHNRLG</sequence>
<dbReference type="Proteomes" id="UP000643610">
    <property type="component" value="Unassembled WGS sequence"/>
</dbReference>
<comment type="caution">
    <text evidence="1">The sequence shown here is derived from an EMBL/GenBank/DDBJ whole genome shotgun (WGS) entry which is preliminary data.</text>
</comment>
<evidence type="ECO:0000313" key="1">
    <source>
        <dbReference type="EMBL" id="MBC3832317.1"/>
    </source>
</evidence>
<accession>A0ABR6XS69</accession>
<protein>
    <submittedName>
        <fullName evidence="1">Uncharacterized protein</fullName>
    </submittedName>
</protein>
<keyword evidence="2" id="KW-1185">Reference proteome</keyword>
<name>A0ABR6XS69_9BURK</name>
<gene>
    <name evidence="1" type="ORF">H8K33_12405</name>
</gene>